<proteinExistence type="predicted"/>
<feature type="transmembrane region" description="Helical" evidence="1">
    <location>
        <begin position="25"/>
        <end position="44"/>
    </location>
</feature>
<protein>
    <submittedName>
        <fullName evidence="2">Uncharacterized protein</fullName>
    </submittedName>
</protein>
<evidence type="ECO:0000256" key="1">
    <source>
        <dbReference type="SAM" id="Phobius"/>
    </source>
</evidence>
<feature type="transmembrane region" description="Helical" evidence="1">
    <location>
        <begin position="83"/>
        <end position="108"/>
    </location>
</feature>
<organism evidence="2 3">
    <name type="scientific">Alteromonas portus</name>
    <dbReference type="NCBI Taxonomy" id="2565549"/>
    <lineage>
        <taxon>Bacteria</taxon>
        <taxon>Pseudomonadati</taxon>
        <taxon>Pseudomonadota</taxon>
        <taxon>Gammaproteobacteria</taxon>
        <taxon>Alteromonadales</taxon>
        <taxon>Alteromonadaceae</taxon>
        <taxon>Alteromonas/Salinimonas group</taxon>
        <taxon>Alteromonas</taxon>
    </lineage>
</organism>
<dbReference type="RefSeq" id="WP_136782712.1">
    <property type="nucleotide sequence ID" value="NZ_SWCO01000008.1"/>
</dbReference>
<evidence type="ECO:0000313" key="2">
    <source>
        <dbReference type="EMBL" id="TKB02168.1"/>
    </source>
</evidence>
<dbReference type="Proteomes" id="UP000305471">
    <property type="component" value="Unassembled WGS sequence"/>
</dbReference>
<sequence length="114" mass="12334">MKKIIIILSVALILATTGTSGFGLSFFQIYIAAPLLLSILLLLIKTKNSKLNLIVSCAGLFSAILALQPYYSAYTYTGSDGQVALIYVAMPFYQLAFMAVVAFIAWGITPSTER</sequence>
<dbReference type="EMBL" id="SWCO01000008">
    <property type="protein sequence ID" value="TKB02168.1"/>
    <property type="molecule type" value="Genomic_DNA"/>
</dbReference>
<keyword evidence="3" id="KW-1185">Reference proteome</keyword>
<reference evidence="2 3" key="1">
    <citation type="submission" date="2019-04" db="EMBL/GenBank/DDBJ databases">
        <title>Alteromonas portus sp. nov., an alginate lyase-excreting marine bacterium.</title>
        <authorList>
            <person name="Huang H."/>
            <person name="Mo K."/>
            <person name="Bao S."/>
        </authorList>
    </citation>
    <scope>NUCLEOTIDE SEQUENCE [LARGE SCALE GENOMIC DNA]</scope>
    <source>
        <strain evidence="2 3">HB161718</strain>
    </source>
</reference>
<keyword evidence="1" id="KW-0472">Membrane</keyword>
<evidence type="ECO:0000313" key="3">
    <source>
        <dbReference type="Proteomes" id="UP000305471"/>
    </source>
</evidence>
<keyword evidence="1" id="KW-0812">Transmembrane</keyword>
<comment type="caution">
    <text evidence="2">The sequence shown here is derived from an EMBL/GenBank/DDBJ whole genome shotgun (WGS) entry which is preliminary data.</text>
</comment>
<keyword evidence="1" id="KW-1133">Transmembrane helix</keyword>
<dbReference type="OrthoDB" id="6388588at2"/>
<gene>
    <name evidence="2" type="ORF">E5672_13740</name>
</gene>
<feature type="transmembrane region" description="Helical" evidence="1">
    <location>
        <begin position="51"/>
        <end position="71"/>
    </location>
</feature>
<dbReference type="AlphaFoldDB" id="A0A4U0ZCZ3"/>
<accession>A0A4U0ZCZ3</accession>
<name>A0A4U0ZCZ3_9ALTE</name>